<dbReference type="InterPro" id="IPR044525">
    <property type="entry name" value="DGDG1/2"/>
</dbReference>
<evidence type="ECO:0008006" key="12">
    <source>
        <dbReference type="Google" id="ProtNLM"/>
    </source>
</evidence>
<reference evidence="10 11" key="1">
    <citation type="journal article" date="2012" name="Genome Biol.">
        <title>The genome of the polar eukaryotic microalga coccomyxa subellipsoidea reveals traits of cold adaptation.</title>
        <authorList>
            <person name="Blanc G."/>
            <person name="Agarkova I."/>
            <person name="Grimwood J."/>
            <person name="Kuo A."/>
            <person name="Brueggeman A."/>
            <person name="Dunigan D."/>
            <person name="Gurnon J."/>
            <person name="Ladunga I."/>
            <person name="Lindquist E."/>
            <person name="Lucas S."/>
            <person name="Pangilinan J."/>
            <person name="Proschold T."/>
            <person name="Salamov A."/>
            <person name="Schmutz J."/>
            <person name="Weeks D."/>
            <person name="Yamada T."/>
            <person name="Claverie J.M."/>
            <person name="Grigoriev I."/>
            <person name="Van Etten J."/>
            <person name="Lomsadze A."/>
            <person name="Borodovsky M."/>
        </authorList>
    </citation>
    <scope>NUCLEOTIDE SEQUENCE [LARGE SCALE GENOMIC DNA]</scope>
    <source>
        <strain evidence="10 11">C-169</strain>
    </source>
</reference>
<evidence type="ECO:0000256" key="5">
    <source>
        <dbReference type="ARBA" id="ARBA00022640"/>
    </source>
</evidence>
<keyword evidence="8" id="KW-0175">Coiled coil</keyword>
<proteinExistence type="inferred from homology"/>
<keyword evidence="6" id="KW-0808">Transferase</keyword>
<evidence type="ECO:0000256" key="9">
    <source>
        <dbReference type="SAM" id="MobiDB-lite"/>
    </source>
</evidence>
<keyword evidence="11" id="KW-1185">Reference proteome</keyword>
<protein>
    <recommendedName>
        <fullName evidence="12">Digalactosyldiacylglycerol synthase</fullName>
    </recommendedName>
</protein>
<dbReference type="PANTHER" id="PTHR46132">
    <property type="entry name" value="DIGALACTOSYLDIACYLGLYCEROL SYNTHASE 2, CHLOROPLASTIC"/>
    <property type="match status" value="1"/>
</dbReference>
<dbReference type="GO" id="GO:0019375">
    <property type="term" value="P:galactolipid biosynthetic process"/>
    <property type="evidence" value="ECO:0007669"/>
    <property type="project" value="TreeGrafter"/>
</dbReference>
<evidence type="ECO:0000256" key="2">
    <source>
        <dbReference type="ARBA" id="ARBA00004370"/>
    </source>
</evidence>
<sequence>MSRAEEAPPRGHAWRQDRKAFARFPDSPLASLSSSLTSARRSADNLLHVAAEAERKLKAEGERIRAEFERQAKTTSTKLRASLQHLQPPIGEEWGDAMAGNPYAGKRRDRSRSKLRRVRSASDFRRGSRMLAGSSGDDEGKEWDLFAALNNTLSASRSPIAGSPYQAPSTFQDQARMVVSSDAARKLLAAPKRTIRTAKQTLENCQENLQSLGNLLQQTMAANLAVTPRAISYEAELAKPVGSHNTNFATCKELQAPVRPANQMESVPLDDLINLEGPGGSPGSDLMRGWFSGFLRSREIAEIDRAIRGDDAESTAADEQPPHNRPWGPLQQEAQRRREEQRRRRHSSLREPGRHIAIYTTASLPWMTGTAVNPLLRAAYLAKEKHREVTLVIPWLAPPDQALVFNNLSFETPEQQEDYVRAWARKRTGLPCDFKVAFYPGRYAAEKCSILPVGDPTSYIPDNEADVAVLEEPEHLNWYHHGRRWTDKFQHVVGIIHTNYLDYAQREEGGALKAKALAAVNQIVCRMHCHKIVKLSDAVQEMPRSVTQFVHGVPGSFLAVGEAKAKPAPEGAPRFTKGAYFIGKAIWAKGYTELLDLMERDSASRDMHTHVDCYGYGDDLEELKAASARKKLPLQFHGGRDHLDESMHDYRVFVNPSTSDVVATTTAEALAMGKWVVVAELPCNAFFKRFSNCLTYSTPEEFSERLRTALLEEPHPMSAEERRRLTWEDATERFLDAAELKSGERPKPIEEACDRLAWKAFNAFSGVEPLRAISGAGTNTRDNPGNLADFMPAVDCGGIFDNKARAAARSQRAT</sequence>
<evidence type="ECO:0000313" key="11">
    <source>
        <dbReference type="Proteomes" id="UP000007264"/>
    </source>
</evidence>
<keyword evidence="7" id="KW-0472">Membrane</keyword>
<dbReference type="RefSeq" id="XP_005642814.1">
    <property type="nucleotide sequence ID" value="XM_005642757.1"/>
</dbReference>
<dbReference type="GeneID" id="17036177"/>
<name>I0YIQ1_COCSC</name>
<feature type="region of interest" description="Disordered" evidence="9">
    <location>
        <begin position="312"/>
        <end position="351"/>
    </location>
</feature>
<feature type="compositionally biased region" description="Basic residues" evidence="9">
    <location>
        <begin position="105"/>
        <end position="119"/>
    </location>
</feature>
<dbReference type="AlphaFoldDB" id="I0YIQ1"/>
<feature type="coiled-coil region" evidence="8">
    <location>
        <begin position="195"/>
        <end position="222"/>
    </location>
</feature>
<dbReference type="PANTHER" id="PTHR46132:SF1">
    <property type="entry name" value="DIGALACTOSYLDIACYLGLYCEROL SYNTHASE 2, CHLOROPLASTIC"/>
    <property type="match status" value="1"/>
</dbReference>
<evidence type="ECO:0000313" key="10">
    <source>
        <dbReference type="EMBL" id="EIE18270.1"/>
    </source>
</evidence>
<comment type="similarity">
    <text evidence="3">Belongs to the glycosyltransferase group 1 family. Glycosyltransferase 4 subfamily.</text>
</comment>
<comment type="subcellular location">
    <subcellularLocation>
        <location evidence="2">Membrane</location>
    </subcellularLocation>
    <subcellularLocation>
        <location evidence="1">Plastid</location>
        <location evidence="1">Chloroplast</location>
    </subcellularLocation>
</comment>
<dbReference type="STRING" id="574566.I0YIQ1"/>
<organism evidence="10 11">
    <name type="scientific">Coccomyxa subellipsoidea (strain C-169)</name>
    <name type="common">Green microalga</name>
    <dbReference type="NCBI Taxonomy" id="574566"/>
    <lineage>
        <taxon>Eukaryota</taxon>
        <taxon>Viridiplantae</taxon>
        <taxon>Chlorophyta</taxon>
        <taxon>core chlorophytes</taxon>
        <taxon>Trebouxiophyceae</taxon>
        <taxon>Trebouxiophyceae incertae sedis</taxon>
        <taxon>Coccomyxaceae</taxon>
        <taxon>Coccomyxa</taxon>
        <taxon>Coccomyxa subellipsoidea</taxon>
    </lineage>
</organism>
<dbReference type="Gene3D" id="3.40.50.2000">
    <property type="entry name" value="Glycogen Phosphorylase B"/>
    <property type="match status" value="1"/>
</dbReference>
<evidence type="ECO:0000256" key="1">
    <source>
        <dbReference type="ARBA" id="ARBA00004229"/>
    </source>
</evidence>
<comment type="caution">
    <text evidence="10">The sequence shown here is derived from an EMBL/GenBank/DDBJ whole genome shotgun (WGS) entry which is preliminary data.</text>
</comment>
<evidence type="ECO:0000256" key="4">
    <source>
        <dbReference type="ARBA" id="ARBA00022528"/>
    </source>
</evidence>
<evidence type="ECO:0000256" key="7">
    <source>
        <dbReference type="ARBA" id="ARBA00023136"/>
    </source>
</evidence>
<gene>
    <name evidence="10" type="ORF">COCSUDRAFT_49349</name>
</gene>
<dbReference type="Proteomes" id="UP000007264">
    <property type="component" value="Unassembled WGS sequence"/>
</dbReference>
<dbReference type="SUPFAM" id="SSF53756">
    <property type="entry name" value="UDP-Glycosyltransferase/glycogen phosphorylase"/>
    <property type="match status" value="1"/>
</dbReference>
<dbReference type="OrthoDB" id="44480at2759"/>
<dbReference type="KEGG" id="csl:COCSUDRAFT_49349"/>
<dbReference type="eggNOG" id="ENOG502QQ73">
    <property type="taxonomic scope" value="Eukaryota"/>
</dbReference>
<dbReference type="GO" id="GO:0046481">
    <property type="term" value="F:digalactosyldiacylglycerol synthase activity"/>
    <property type="evidence" value="ECO:0007669"/>
    <property type="project" value="InterPro"/>
</dbReference>
<feature type="compositionally biased region" description="Basic and acidic residues" evidence="9">
    <location>
        <begin position="334"/>
        <end position="351"/>
    </location>
</feature>
<accession>I0YIQ1</accession>
<dbReference type="Pfam" id="PF13692">
    <property type="entry name" value="Glyco_trans_1_4"/>
    <property type="match status" value="1"/>
</dbReference>
<evidence type="ECO:0000256" key="6">
    <source>
        <dbReference type="ARBA" id="ARBA00022679"/>
    </source>
</evidence>
<dbReference type="EMBL" id="AGSI01000025">
    <property type="protein sequence ID" value="EIE18270.1"/>
    <property type="molecule type" value="Genomic_DNA"/>
</dbReference>
<keyword evidence="5" id="KW-0934">Plastid</keyword>
<keyword evidence="4" id="KW-0150">Chloroplast</keyword>
<evidence type="ECO:0000256" key="8">
    <source>
        <dbReference type="SAM" id="Coils"/>
    </source>
</evidence>
<evidence type="ECO:0000256" key="3">
    <source>
        <dbReference type="ARBA" id="ARBA00009481"/>
    </source>
</evidence>
<dbReference type="CDD" id="cd01635">
    <property type="entry name" value="Glycosyltransferase_GTB-type"/>
    <property type="match status" value="1"/>
</dbReference>
<dbReference type="GO" id="GO:0009707">
    <property type="term" value="C:chloroplast outer membrane"/>
    <property type="evidence" value="ECO:0007669"/>
    <property type="project" value="TreeGrafter"/>
</dbReference>
<feature type="region of interest" description="Disordered" evidence="9">
    <location>
        <begin position="91"/>
        <end position="137"/>
    </location>
</feature>